<accession>A0A562L013</accession>
<dbReference type="AlphaFoldDB" id="A0A562L013"/>
<keyword evidence="1" id="KW-0472">Membrane</keyword>
<proteinExistence type="predicted"/>
<reference evidence="2 3" key="1">
    <citation type="journal article" date="2015" name="Stand. Genomic Sci.">
        <title>Genomic Encyclopedia of Bacterial and Archaeal Type Strains, Phase III: the genomes of soil and plant-associated and newly described type strains.</title>
        <authorList>
            <person name="Whitman W.B."/>
            <person name="Woyke T."/>
            <person name="Klenk H.P."/>
            <person name="Zhou Y."/>
            <person name="Lilburn T.G."/>
            <person name="Beck B.J."/>
            <person name="De Vos P."/>
            <person name="Vandamme P."/>
            <person name="Eisen J.A."/>
            <person name="Garrity G."/>
            <person name="Hugenholtz P."/>
            <person name="Kyrpides N.C."/>
        </authorList>
    </citation>
    <scope>NUCLEOTIDE SEQUENCE [LARGE SCALE GENOMIC DNA]</scope>
    <source>
        <strain evidence="2 3">CGMCC 1.10821</strain>
    </source>
</reference>
<organism evidence="2 3">
    <name type="scientific">Luteimonas cucumeris</name>
    <dbReference type="NCBI Taxonomy" id="985012"/>
    <lineage>
        <taxon>Bacteria</taxon>
        <taxon>Pseudomonadati</taxon>
        <taxon>Pseudomonadota</taxon>
        <taxon>Gammaproteobacteria</taxon>
        <taxon>Lysobacterales</taxon>
        <taxon>Lysobacteraceae</taxon>
        <taxon>Luteimonas</taxon>
    </lineage>
</organism>
<gene>
    <name evidence="2" type="ORF">IP90_02642</name>
</gene>
<feature type="transmembrane region" description="Helical" evidence="1">
    <location>
        <begin position="25"/>
        <end position="45"/>
    </location>
</feature>
<keyword evidence="3" id="KW-1185">Reference proteome</keyword>
<feature type="transmembrane region" description="Helical" evidence="1">
    <location>
        <begin position="224"/>
        <end position="247"/>
    </location>
</feature>
<dbReference type="RefSeq" id="WP_144900127.1">
    <property type="nucleotide sequence ID" value="NZ_VLKN01000006.1"/>
</dbReference>
<feature type="transmembrane region" description="Helical" evidence="1">
    <location>
        <begin position="176"/>
        <end position="199"/>
    </location>
</feature>
<keyword evidence="1" id="KW-0812">Transmembrane</keyword>
<feature type="transmembrane region" description="Helical" evidence="1">
    <location>
        <begin position="136"/>
        <end position="156"/>
    </location>
</feature>
<evidence type="ECO:0000256" key="1">
    <source>
        <dbReference type="SAM" id="Phobius"/>
    </source>
</evidence>
<evidence type="ECO:0000313" key="3">
    <source>
        <dbReference type="Proteomes" id="UP000315167"/>
    </source>
</evidence>
<name>A0A562L013_9GAMM</name>
<keyword evidence="1" id="KW-1133">Transmembrane helix</keyword>
<protein>
    <submittedName>
        <fullName evidence="2">Uncharacterized protein</fullName>
    </submittedName>
</protein>
<evidence type="ECO:0000313" key="2">
    <source>
        <dbReference type="EMBL" id="TWI01020.1"/>
    </source>
</evidence>
<comment type="caution">
    <text evidence="2">The sequence shown here is derived from an EMBL/GenBank/DDBJ whole genome shotgun (WGS) entry which is preliminary data.</text>
</comment>
<dbReference type="Proteomes" id="UP000315167">
    <property type="component" value="Unassembled WGS sequence"/>
</dbReference>
<dbReference type="OrthoDB" id="5951414at2"/>
<feature type="transmembrane region" description="Helical" evidence="1">
    <location>
        <begin position="86"/>
        <end position="110"/>
    </location>
</feature>
<feature type="transmembrane region" description="Helical" evidence="1">
    <location>
        <begin position="253"/>
        <end position="275"/>
    </location>
</feature>
<sequence length="322" mass="33936">MNNPTRRGGFAALISGLKGALQWRLLLWWLLALWLPTLLVAAPLWTGLQAQWGQSPHASAIASGDDLPLLIDGITGMEGAMAGVTIGATLATLLTLLLSPWLTGMVVAAIRSGRRLGMGELLHGGFSEYGRMLRMMLWSLVPLGIAVGLGAAAMNMASKGADTAILASEVESTERVGMIVLAVLFVFAHMTVEAGRGWLGADTSLRSVLRAWWRGTKLVLRRPLASLIVYLGSSAVGYVLAALFGLWRLNVDGAGIGGFLLGLLLAELAVVMLAWGRIARLYGYADLAATTVATPVAATTAQAPVTNTDEYLSMQQSEPVGA</sequence>
<dbReference type="EMBL" id="VLKN01000006">
    <property type="protein sequence ID" value="TWI01020.1"/>
    <property type="molecule type" value="Genomic_DNA"/>
</dbReference>